<dbReference type="InterPro" id="IPR010998">
    <property type="entry name" value="Integrase_recombinase_N"/>
</dbReference>
<dbReference type="Pfam" id="PF26003">
    <property type="entry name" value="Integrase_N_phage"/>
    <property type="match status" value="1"/>
</dbReference>
<keyword evidence="2 4" id="KW-0238">DNA-binding</keyword>
<dbReference type="InterPro" id="IPR058717">
    <property type="entry name" value="Phage_L5_Integrase_N"/>
</dbReference>
<keyword evidence="8" id="KW-1185">Reference proteome</keyword>
<evidence type="ECO:0000259" key="5">
    <source>
        <dbReference type="PROSITE" id="PS51898"/>
    </source>
</evidence>
<gene>
    <name evidence="7" type="ORF">GCM10010430_49000</name>
</gene>
<dbReference type="PANTHER" id="PTHR30349:SF64">
    <property type="entry name" value="PROPHAGE INTEGRASE INTD-RELATED"/>
    <property type="match status" value="1"/>
</dbReference>
<dbReference type="Proteomes" id="UP001500305">
    <property type="component" value="Unassembled WGS sequence"/>
</dbReference>
<evidence type="ECO:0000256" key="3">
    <source>
        <dbReference type="ARBA" id="ARBA00023172"/>
    </source>
</evidence>
<name>A0ABN3EHL7_9ACTN</name>
<evidence type="ECO:0000256" key="1">
    <source>
        <dbReference type="ARBA" id="ARBA00008857"/>
    </source>
</evidence>
<dbReference type="InterPro" id="IPR050090">
    <property type="entry name" value="Tyrosine_recombinase_XerCD"/>
</dbReference>
<dbReference type="Pfam" id="PF00589">
    <property type="entry name" value="Phage_integrase"/>
    <property type="match status" value="1"/>
</dbReference>
<accession>A0ABN3EHL7</accession>
<feature type="domain" description="Core-binding (CB)" evidence="6">
    <location>
        <begin position="58"/>
        <end position="139"/>
    </location>
</feature>
<organism evidence="7 8">
    <name type="scientific">Kitasatospora cystarginea</name>
    <dbReference type="NCBI Taxonomy" id="58350"/>
    <lineage>
        <taxon>Bacteria</taxon>
        <taxon>Bacillati</taxon>
        <taxon>Actinomycetota</taxon>
        <taxon>Actinomycetes</taxon>
        <taxon>Kitasatosporales</taxon>
        <taxon>Streptomycetaceae</taxon>
        <taxon>Kitasatospora</taxon>
    </lineage>
</organism>
<dbReference type="InterPro" id="IPR044068">
    <property type="entry name" value="CB"/>
</dbReference>
<dbReference type="SUPFAM" id="SSF56349">
    <property type="entry name" value="DNA breaking-rejoining enzymes"/>
    <property type="match status" value="1"/>
</dbReference>
<dbReference type="PROSITE" id="PS51900">
    <property type="entry name" value="CB"/>
    <property type="match status" value="1"/>
</dbReference>
<proteinExistence type="inferred from homology"/>
<dbReference type="InterPro" id="IPR002104">
    <property type="entry name" value="Integrase_catalytic"/>
</dbReference>
<sequence length="373" mass="41558">MANIQKRPNGKWRARYRDLDGKEHARHFDRKTDAQRWLDEVTASVVTGQYVDPRSAKKNFKEYAEEWRTRQPHRPSTAKAVAQHLRCYVYPAWEKRALGAIKPGDVQSWVTGLTTTHNLAASTSRTVFNTVNAVFRAAVRDRMIPHNPCEDAKLPSAPRKQVVPLPVSQVRHLAEKIPSRYRGLVLLGASTGLRPGELFGLQVRHIDLLHGSVTVEQQIQQTAKHGVYVGPPKTARSYRTVPLPKVAVNAVKAHLRDFPVNEPEGWLFTAPEGGPVVYTSFMDGSWRPACQKAGIPKGTGPHALRHHYASLLIKHGESVKTVSERLGHTNAAMTLNIYTHLWPDSEERTRAAVDRAYGNEGPAQGDLPTTEAA</sequence>
<dbReference type="PANTHER" id="PTHR30349">
    <property type="entry name" value="PHAGE INTEGRASE-RELATED"/>
    <property type="match status" value="1"/>
</dbReference>
<evidence type="ECO:0000313" key="8">
    <source>
        <dbReference type="Proteomes" id="UP001500305"/>
    </source>
</evidence>
<dbReference type="RefSeq" id="WP_344638661.1">
    <property type="nucleotide sequence ID" value="NZ_BAAATR010000024.1"/>
</dbReference>
<dbReference type="CDD" id="cd01189">
    <property type="entry name" value="INT_ICEBs1_C_like"/>
    <property type="match status" value="1"/>
</dbReference>
<reference evidence="7 8" key="1">
    <citation type="journal article" date="2019" name="Int. J. Syst. Evol. Microbiol.">
        <title>The Global Catalogue of Microorganisms (GCM) 10K type strain sequencing project: providing services to taxonomists for standard genome sequencing and annotation.</title>
        <authorList>
            <consortium name="The Broad Institute Genomics Platform"/>
            <consortium name="The Broad Institute Genome Sequencing Center for Infectious Disease"/>
            <person name="Wu L."/>
            <person name="Ma J."/>
        </authorList>
    </citation>
    <scope>NUCLEOTIDE SEQUENCE [LARGE SCALE GENOMIC DNA]</scope>
    <source>
        <strain evidence="7 8">JCM 7356</strain>
    </source>
</reference>
<protein>
    <submittedName>
        <fullName evidence="7">Site-specific integrase</fullName>
    </submittedName>
</protein>
<comment type="similarity">
    <text evidence="1">Belongs to the 'phage' integrase family.</text>
</comment>
<feature type="domain" description="Tyr recombinase" evidence="5">
    <location>
        <begin position="160"/>
        <end position="354"/>
    </location>
</feature>
<evidence type="ECO:0000256" key="4">
    <source>
        <dbReference type="PROSITE-ProRule" id="PRU01248"/>
    </source>
</evidence>
<dbReference type="InterPro" id="IPR011010">
    <property type="entry name" value="DNA_brk_join_enz"/>
</dbReference>
<evidence type="ECO:0000256" key="2">
    <source>
        <dbReference type="ARBA" id="ARBA00023125"/>
    </source>
</evidence>
<dbReference type="InterPro" id="IPR013762">
    <property type="entry name" value="Integrase-like_cat_sf"/>
</dbReference>
<dbReference type="Gene3D" id="1.10.150.130">
    <property type="match status" value="1"/>
</dbReference>
<dbReference type="InterPro" id="IPR053876">
    <property type="entry name" value="Phage_int_M"/>
</dbReference>
<dbReference type="PROSITE" id="PS51898">
    <property type="entry name" value="TYR_RECOMBINASE"/>
    <property type="match status" value="1"/>
</dbReference>
<evidence type="ECO:0000259" key="6">
    <source>
        <dbReference type="PROSITE" id="PS51900"/>
    </source>
</evidence>
<dbReference type="EMBL" id="BAAATR010000024">
    <property type="protein sequence ID" value="GAA2259153.1"/>
    <property type="molecule type" value="Genomic_DNA"/>
</dbReference>
<keyword evidence="3" id="KW-0233">DNA recombination</keyword>
<evidence type="ECO:0000313" key="7">
    <source>
        <dbReference type="EMBL" id="GAA2259153.1"/>
    </source>
</evidence>
<dbReference type="Pfam" id="PF22022">
    <property type="entry name" value="Phage_int_M"/>
    <property type="match status" value="1"/>
</dbReference>
<dbReference type="Gene3D" id="1.10.443.10">
    <property type="entry name" value="Intergrase catalytic core"/>
    <property type="match status" value="1"/>
</dbReference>
<comment type="caution">
    <text evidence="7">The sequence shown here is derived from an EMBL/GenBank/DDBJ whole genome shotgun (WGS) entry which is preliminary data.</text>
</comment>